<dbReference type="GO" id="GO:0047355">
    <property type="term" value="F:CDP-glycerol glycerophosphotransferase activity"/>
    <property type="evidence" value="ECO:0007669"/>
    <property type="project" value="InterPro"/>
</dbReference>
<protein>
    <recommendedName>
        <fullName evidence="2">CDP-glycerol--glycerophosphate glycerophosphotransferase</fullName>
    </recommendedName>
</protein>
<dbReference type="AlphaFoldDB" id="A0A3B0YQI2"/>
<proteinExistence type="predicted"/>
<reference evidence="1" key="1">
    <citation type="submission" date="2018-06" db="EMBL/GenBank/DDBJ databases">
        <authorList>
            <person name="Zhirakovskaya E."/>
        </authorList>
    </citation>
    <scope>NUCLEOTIDE SEQUENCE</scope>
</reference>
<dbReference type="Pfam" id="PF04464">
    <property type="entry name" value="Glyphos_transf"/>
    <property type="match status" value="1"/>
</dbReference>
<dbReference type="Gene3D" id="3.40.50.12580">
    <property type="match status" value="1"/>
</dbReference>
<organism evidence="1">
    <name type="scientific">hydrothermal vent metagenome</name>
    <dbReference type="NCBI Taxonomy" id="652676"/>
    <lineage>
        <taxon>unclassified sequences</taxon>
        <taxon>metagenomes</taxon>
        <taxon>ecological metagenomes</taxon>
    </lineage>
</organism>
<dbReference type="InterPro" id="IPR043148">
    <property type="entry name" value="TagF_C"/>
</dbReference>
<gene>
    <name evidence="1" type="ORF">MNBD_GAMMA12-1274</name>
</gene>
<name>A0A3B0YQI2_9ZZZZ</name>
<evidence type="ECO:0008006" key="2">
    <source>
        <dbReference type="Google" id="ProtNLM"/>
    </source>
</evidence>
<evidence type="ECO:0000313" key="1">
    <source>
        <dbReference type="EMBL" id="VAW71124.1"/>
    </source>
</evidence>
<sequence length="393" mass="45360">MRFYLRLIKRLILYPGQCIKMILLIMRINNLLEKKSISVIFYDRFAMHNSFTAPVLEEFIRLKGRAIYFVADKNHPALTKSPDYCEVYLVSRRYELLYRYLKVPFLVTPASAYDYDAHNELTKVAHIYHSMASMHFIYGDTAFDSYDIFFATGPHHTREFEQLSELRGWKNKVSFQAGYPKVDNIAQQYKQTEKNSFEKKVRVAFAPSWGKTNILDSHGYIIIKDLLEKNFKVVLRPHKHSFDFDREVINRIITDLKCDALFLDQSINFDNIYACDLMISDWSGIAYEFAFATSKPVVSVEVVGGQKIQSKDNVHIETKAMEDVCRYDIGIVASPEQVSAAAVELLNQESKARINSITSTRKKYLYNFGNSAHVIALQLIKLSGRKVIHAKPS</sequence>
<dbReference type="GO" id="GO:0016020">
    <property type="term" value="C:membrane"/>
    <property type="evidence" value="ECO:0007669"/>
    <property type="project" value="InterPro"/>
</dbReference>
<dbReference type="InterPro" id="IPR007554">
    <property type="entry name" value="Glycerophosphate_synth"/>
</dbReference>
<dbReference type="EMBL" id="UOFL01000010">
    <property type="protein sequence ID" value="VAW71124.1"/>
    <property type="molecule type" value="Genomic_DNA"/>
</dbReference>
<accession>A0A3B0YQI2</accession>